<feature type="domain" description="N-acetyltransferase" evidence="3">
    <location>
        <begin position="1"/>
        <end position="146"/>
    </location>
</feature>
<evidence type="ECO:0000256" key="2">
    <source>
        <dbReference type="ARBA" id="ARBA00023315"/>
    </source>
</evidence>
<keyword evidence="2" id="KW-0012">Acyltransferase</keyword>
<evidence type="ECO:0000313" key="5">
    <source>
        <dbReference type="Proteomes" id="UP000031982"/>
    </source>
</evidence>
<keyword evidence="1" id="KW-0808">Transferase</keyword>
<evidence type="ECO:0000313" key="4">
    <source>
        <dbReference type="EMBL" id="KIL79386.1"/>
    </source>
</evidence>
<accession>A0ABR5AXA1</accession>
<name>A0ABR5AXA1_BACBA</name>
<organism evidence="4 5">
    <name type="scientific">Bacillus badius</name>
    <dbReference type="NCBI Taxonomy" id="1455"/>
    <lineage>
        <taxon>Bacteria</taxon>
        <taxon>Bacillati</taxon>
        <taxon>Bacillota</taxon>
        <taxon>Bacilli</taxon>
        <taxon>Bacillales</taxon>
        <taxon>Bacillaceae</taxon>
        <taxon>Pseudobacillus</taxon>
    </lineage>
</organism>
<dbReference type="Proteomes" id="UP000031982">
    <property type="component" value="Unassembled WGS sequence"/>
</dbReference>
<dbReference type="SUPFAM" id="SSF55729">
    <property type="entry name" value="Acyl-CoA N-acyltransferases (Nat)"/>
    <property type="match status" value="1"/>
</dbReference>
<dbReference type="InterPro" id="IPR016181">
    <property type="entry name" value="Acyl_CoA_acyltransferase"/>
</dbReference>
<gene>
    <name evidence="4" type="ORF">SD77_3252</name>
</gene>
<dbReference type="EMBL" id="JXLP01000003">
    <property type="protein sequence ID" value="KIL79386.1"/>
    <property type="molecule type" value="Genomic_DNA"/>
</dbReference>
<dbReference type="Gene3D" id="3.40.630.30">
    <property type="match status" value="1"/>
</dbReference>
<dbReference type="InterPro" id="IPR050832">
    <property type="entry name" value="Bact_Acetyltransf"/>
</dbReference>
<evidence type="ECO:0000259" key="3">
    <source>
        <dbReference type="PROSITE" id="PS51186"/>
    </source>
</evidence>
<sequence length="146" mass="16798">MNVYQVTREDVHSVAELFDAYRVFYEQPSNKEAAESFIRERLEKEESVIFMAVENGQSIGFTQLYPTFSSVAMKRVWILNDLFVTADSRNKGAGRALLQAAKQFAKETGAKGLQLQTAVDNKSAQHLYESDGWVKDEKFFYYEFKL</sequence>
<protein>
    <submittedName>
        <fullName evidence="4">Acetyltransferase, GNAT family</fullName>
    </submittedName>
</protein>
<reference evidence="4 5" key="1">
    <citation type="submission" date="2015-01" db="EMBL/GenBank/DDBJ databases">
        <title>Genome Assembly of Bacillus badius MTCC 1458.</title>
        <authorList>
            <person name="Verma A."/>
            <person name="Khatri I."/>
            <person name="Mual P."/>
            <person name="Subramanian S."/>
            <person name="Krishnamurthi S."/>
        </authorList>
    </citation>
    <scope>NUCLEOTIDE SEQUENCE [LARGE SCALE GENOMIC DNA]</scope>
    <source>
        <strain evidence="4 5">MTCC 1458</strain>
    </source>
</reference>
<dbReference type="RefSeq" id="WP_041094614.1">
    <property type="nucleotide sequence ID" value="NZ_JARTHD010000018.1"/>
</dbReference>
<proteinExistence type="predicted"/>
<comment type="caution">
    <text evidence="4">The sequence shown here is derived from an EMBL/GenBank/DDBJ whole genome shotgun (WGS) entry which is preliminary data.</text>
</comment>
<evidence type="ECO:0000256" key="1">
    <source>
        <dbReference type="ARBA" id="ARBA00022679"/>
    </source>
</evidence>
<keyword evidence="5" id="KW-1185">Reference proteome</keyword>
<dbReference type="PANTHER" id="PTHR43877">
    <property type="entry name" value="AMINOALKYLPHOSPHONATE N-ACETYLTRANSFERASE-RELATED-RELATED"/>
    <property type="match status" value="1"/>
</dbReference>
<dbReference type="PROSITE" id="PS51186">
    <property type="entry name" value="GNAT"/>
    <property type="match status" value="1"/>
</dbReference>
<dbReference type="Pfam" id="PF00583">
    <property type="entry name" value="Acetyltransf_1"/>
    <property type="match status" value="1"/>
</dbReference>
<dbReference type="CDD" id="cd04301">
    <property type="entry name" value="NAT_SF"/>
    <property type="match status" value="1"/>
</dbReference>
<dbReference type="InterPro" id="IPR000182">
    <property type="entry name" value="GNAT_dom"/>
</dbReference>
<dbReference type="PANTHER" id="PTHR43877:SF2">
    <property type="entry name" value="AMINOALKYLPHOSPHONATE N-ACETYLTRANSFERASE-RELATED"/>
    <property type="match status" value="1"/>
</dbReference>